<gene>
    <name evidence="3" type="ORF">NMS_1290</name>
</gene>
<evidence type="ECO:0000313" key="4">
    <source>
        <dbReference type="Proteomes" id="UP000031760"/>
    </source>
</evidence>
<protein>
    <submittedName>
        <fullName evidence="3">Methylmalonyl-CoA epimerase</fullName>
    </submittedName>
</protein>
<name>W8VPW0_9FLAO</name>
<keyword evidence="1" id="KW-0732">Signal</keyword>
<evidence type="ECO:0000259" key="2">
    <source>
        <dbReference type="Pfam" id="PF13778"/>
    </source>
</evidence>
<dbReference type="Proteomes" id="UP000031760">
    <property type="component" value="Chromosome"/>
</dbReference>
<feature type="domain" description="DUF4174" evidence="2">
    <location>
        <begin position="6"/>
        <end position="124"/>
    </location>
</feature>
<dbReference type="Pfam" id="PF13778">
    <property type="entry name" value="DUF4174"/>
    <property type="match status" value="1"/>
</dbReference>
<dbReference type="AlphaFoldDB" id="W8VPW0"/>
<organism evidence="3 4">
    <name type="scientific">Nonlabens marinus S1-08</name>
    <dbReference type="NCBI Taxonomy" id="1454201"/>
    <lineage>
        <taxon>Bacteria</taxon>
        <taxon>Pseudomonadati</taxon>
        <taxon>Bacteroidota</taxon>
        <taxon>Flavobacteriia</taxon>
        <taxon>Flavobacteriales</taxon>
        <taxon>Flavobacteriaceae</taxon>
        <taxon>Nonlabens</taxon>
    </lineage>
</organism>
<evidence type="ECO:0000256" key="1">
    <source>
        <dbReference type="ARBA" id="ARBA00022729"/>
    </source>
</evidence>
<dbReference type="HOGENOM" id="CLU_100965_3_0_10"/>
<proteinExistence type="predicted"/>
<keyword evidence="4" id="KW-1185">Reference proteome</keyword>
<accession>W8VPW0</accession>
<dbReference type="InterPro" id="IPR025232">
    <property type="entry name" value="DUF4174"/>
</dbReference>
<evidence type="ECO:0000313" key="3">
    <source>
        <dbReference type="EMBL" id="BAO55299.1"/>
    </source>
</evidence>
<dbReference type="STRING" id="1454201.NMS_1290"/>
<sequence>MDSQDLKKYQWQNRIVLVLSDDETNKNFKTQIESLKAASAGCAELKLVLYQVLPNQVTLHHFEAADKKPSPNSSDLYKEFMRSKDSFKFVLIGLDGSIKKEQSTIMETEELFSIIDGMSIRQAEMKRKNES</sequence>
<dbReference type="EMBL" id="AP014548">
    <property type="protein sequence ID" value="BAO55299.1"/>
    <property type="molecule type" value="Genomic_DNA"/>
</dbReference>
<reference evidence="3 4" key="1">
    <citation type="journal article" date="2014" name="Proc. Natl. Acad. Sci. U.S.A.">
        <title>Functional characterization of flavobacteria rhodopsins reveals a unique class of light-driven chloride pump in bacteria.</title>
        <authorList>
            <person name="Yoshizawa S."/>
            <person name="Kumagai Y."/>
            <person name="Kim H."/>
            <person name="Ogura Y."/>
            <person name="Hayashi T."/>
            <person name="Iwasaki W."/>
            <person name="DeLong E.F."/>
            <person name="Kogure K."/>
        </authorList>
    </citation>
    <scope>NUCLEOTIDE SEQUENCE [LARGE SCALE GENOMIC DNA]</scope>
    <source>
        <strain evidence="3 4">S1-08</strain>
    </source>
</reference>
<dbReference type="KEGG" id="nmf:NMS_1290"/>